<evidence type="ECO:0000313" key="4">
    <source>
        <dbReference type="EMBL" id="VBB17653.1"/>
    </source>
</evidence>
<protein>
    <submittedName>
        <fullName evidence="4">Tyrosine-protein phosphatase 99A isoform X5</fullName>
    </submittedName>
</protein>
<dbReference type="SMART" id="SM00194">
    <property type="entry name" value="PTPc"/>
    <property type="match status" value="1"/>
</dbReference>
<evidence type="ECO:0000259" key="3">
    <source>
        <dbReference type="PROSITE" id="PS50056"/>
    </source>
</evidence>
<dbReference type="PANTHER" id="PTHR19134:SF449">
    <property type="entry name" value="TYROSINE-PROTEIN PHOSPHATASE 1"/>
    <property type="match status" value="1"/>
</dbReference>
<dbReference type="InterPro" id="IPR000242">
    <property type="entry name" value="PTP_cat"/>
</dbReference>
<keyword evidence="1" id="KW-0472">Membrane</keyword>
<dbReference type="PROSITE" id="PS50055">
    <property type="entry name" value="TYR_PHOSPHATASE_PTP"/>
    <property type="match status" value="1"/>
</dbReference>
<dbReference type="InterPro" id="IPR050348">
    <property type="entry name" value="Protein-Tyr_Phosphatase"/>
</dbReference>
<dbReference type="InterPro" id="IPR003595">
    <property type="entry name" value="Tyr_Pase_cat"/>
</dbReference>
<organism evidence="4 5">
    <name type="scientific">Yasminevirus sp. GU-2018</name>
    <dbReference type="NCBI Taxonomy" id="2420051"/>
    <lineage>
        <taxon>Viruses</taxon>
        <taxon>Varidnaviria</taxon>
        <taxon>Bamfordvirae</taxon>
        <taxon>Nucleocytoviricota</taxon>
        <taxon>Megaviricetes</taxon>
        <taxon>Imitervirales</taxon>
        <taxon>Mimiviridae</taxon>
        <taxon>Klosneuvirinae</taxon>
        <taxon>Yasminevirus</taxon>
        <taxon>Yasminevirus saudimassiliense</taxon>
    </lineage>
</organism>
<dbReference type="Proteomes" id="UP000594342">
    <property type="component" value="Unassembled WGS sequence"/>
</dbReference>
<feature type="domain" description="Tyrosine specific protein phosphatases" evidence="3">
    <location>
        <begin position="357"/>
        <end position="461"/>
    </location>
</feature>
<gene>
    <name evidence="4" type="ORF">YASMINEVIRUS_116</name>
</gene>
<keyword evidence="1" id="KW-1133">Transmembrane helix</keyword>
<comment type="caution">
    <text evidence="4">The sequence shown here is derived from an EMBL/GenBank/DDBJ whole genome shotgun (WGS) entry which is preliminary data.</text>
</comment>
<keyword evidence="1" id="KW-0812">Transmembrane</keyword>
<dbReference type="InterPro" id="IPR016130">
    <property type="entry name" value="Tyr_Pase_AS"/>
</dbReference>
<dbReference type="PROSITE" id="PS50056">
    <property type="entry name" value="TYR_PHOSPHATASE_2"/>
    <property type="match status" value="1"/>
</dbReference>
<dbReference type="SMART" id="SM00404">
    <property type="entry name" value="PTPc_motif"/>
    <property type="match status" value="1"/>
</dbReference>
<name>A0A5K0U8J0_9VIRU</name>
<feature type="transmembrane region" description="Helical" evidence="1">
    <location>
        <begin position="12"/>
        <end position="36"/>
    </location>
</feature>
<accession>A0A5K0U8J0</accession>
<dbReference type="PANTHER" id="PTHR19134">
    <property type="entry name" value="RECEPTOR-TYPE TYROSINE-PROTEIN PHOSPHATASE"/>
    <property type="match status" value="1"/>
</dbReference>
<dbReference type="InterPro" id="IPR000387">
    <property type="entry name" value="Tyr_Pase_dom"/>
</dbReference>
<proteinExistence type="predicted"/>
<dbReference type="EMBL" id="UPSH01000001">
    <property type="protein sequence ID" value="VBB17653.1"/>
    <property type="molecule type" value="Genomic_DNA"/>
</dbReference>
<evidence type="ECO:0000313" key="5">
    <source>
        <dbReference type="Proteomes" id="UP000594342"/>
    </source>
</evidence>
<feature type="domain" description="Tyrosine-protein phosphatase" evidence="2">
    <location>
        <begin position="198"/>
        <end position="470"/>
    </location>
</feature>
<keyword evidence="5" id="KW-1185">Reference proteome</keyword>
<dbReference type="SUPFAM" id="SSF52799">
    <property type="entry name" value="(Phosphotyrosine protein) phosphatases II"/>
    <property type="match status" value="1"/>
</dbReference>
<dbReference type="PRINTS" id="PR00700">
    <property type="entry name" value="PRTYPHPHTASE"/>
</dbReference>
<dbReference type="PROSITE" id="PS00383">
    <property type="entry name" value="TYR_PHOSPHATASE_1"/>
    <property type="match status" value="1"/>
</dbReference>
<evidence type="ECO:0000256" key="1">
    <source>
        <dbReference type="SAM" id="Phobius"/>
    </source>
</evidence>
<evidence type="ECO:0000259" key="2">
    <source>
        <dbReference type="PROSITE" id="PS50055"/>
    </source>
</evidence>
<reference evidence="4 5" key="1">
    <citation type="submission" date="2018-10" db="EMBL/GenBank/DDBJ databases">
        <authorList>
            <consortium name="IHU Genomes"/>
        </authorList>
    </citation>
    <scope>NUCLEOTIDE SEQUENCE [LARGE SCALE GENOMIC DNA]</scope>
    <source>
        <strain evidence="4 5">A1</strain>
    </source>
</reference>
<dbReference type="InterPro" id="IPR029021">
    <property type="entry name" value="Prot-tyrosine_phosphatase-like"/>
</dbReference>
<dbReference type="GO" id="GO:0004725">
    <property type="term" value="F:protein tyrosine phosphatase activity"/>
    <property type="evidence" value="ECO:0007669"/>
    <property type="project" value="InterPro"/>
</dbReference>
<dbReference type="Gene3D" id="3.90.190.10">
    <property type="entry name" value="Protein tyrosine phosphatase superfamily"/>
    <property type="match status" value="1"/>
</dbReference>
<dbReference type="Pfam" id="PF00102">
    <property type="entry name" value="Y_phosphatase"/>
    <property type="match status" value="1"/>
</dbReference>
<sequence length="476" mass="54287">MRTLYTLLQNVLVSLYSGFYASISSLFTYLTGLILFRTPADNSSPVLAMSSVSGQNFTASSSVEMQKPNEIVERTTSSITKVASSVKTTEIEKKTDDKITDSQLDSLVKKFGNVFDFALPEIVDSNTNQADLQKYILTREEMICLDFGSWRKKLLSLGCKDPFYVLEKSEFEVGSLLYESTLTPLETANMKGCCRYSNRFLMSSSMITVDEQKKPKDFVDASDVGYRFISASAPLPINFRNWFKLLHDKVSIVVMLTPYVESGRKKADVYLTPEEKEFQNHGDYCVLSEIVLKDDHGGIAVTKVTIKKRHIVVINETNDTKQSDTQNKDDAPFDDDPRVIYHIHYTQWSDHHIPDHQEFANLLKVYDSFVNLQKENGAPSSMKTLVHCSAGVGRTGTFIAIQYIFEMIKNQGFNKIFEPQSEHQSKHQTTDYQDCTINLVDVVAQMRRCRFGMVQTYEQFEFIYNYIRTALVNEEV</sequence>
<dbReference type="CDD" id="cd00047">
    <property type="entry name" value="PTPc"/>
    <property type="match status" value="1"/>
</dbReference>